<sequence length="389" mass="40657">MDEEGGAFLVGVATASGLPLFCRPPRPQVPFPLVGALHGVHLFGAAAGAELRQAATPTAHLGWAGYGDSLTLIGLSPGPAPARILDSAFGAMVLLLGREQLLPVRNEERLKRELRGCFPLLDSLLSPGGGWGMGAPCWPLPPGPARDALQERLRRFAGAAGTDLGCVVWGGGVAWLSTAPWGALPEADSAPLRALLAPPPPEGALRGGVAARDLPVFLPNSSPEVPLRLLQLRLLPGVGVGLLCGPRPSLQLLLTQLVPQFWGPVLEQLRARPRPPPLPPQVLGYLLIHRGRRQSGILKGAGPGGALPPPLRAAALRRLLRLLEPQICPKSGGRGPHGRPKLCYLALPTHTGCCLLRPELTLLLLLPPGTPRDPLSPTALSALSALGHG</sequence>
<dbReference type="InParanoid" id="A0A674GRD1"/>
<dbReference type="GO" id="GO:0016192">
    <property type="term" value="P:vesicle-mediated transport"/>
    <property type="evidence" value="ECO:0007669"/>
    <property type="project" value="InterPro"/>
</dbReference>
<evidence type="ECO:0000313" key="2">
    <source>
        <dbReference type="Ensembl" id="ENSTGUP00000024970.1"/>
    </source>
</evidence>
<gene>
    <name evidence="2" type="primary">FUZ</name>
</gene>
<evidence type="ECO:0000259" key="1">
    <source>
        <dbReference type="Pfam" id="PF19036"/>
    </source>
</evidence>
<proteinExistence type="predicted"/>
<feature type="domain" description="FUZ/MON1/HPS1 first Longin" evidence="1">
    <location>
        <begin position="12"/>
        <end position="124"/>
    </location>
</feature>
<reference evidence="2" key="1">
    <citation type="submission" date="2025-08" db="UniProtKB">
        <authorList>
            <consortium name="Ensembl"/>
        </authorList>
    </citation>
    <scope>IDENTIFICATION</scope>
</reference>
<dbReference type="PANTHER" id="PTHR13559">
    <property type="entry name" value="INTRACELLULAR TRAFFIC PROTEIN-RELATED"/>
    <property type="match status" value="1"/>
</dbReference>
<dbReference type="GO" id="GO:1905515">
    <property type="term" value="P:non-motile cilium assembly"/>
    <property type="evidence" value="ECO:0007669"/>
    <property type="project" value="TreeGrafter"/>
</dbReference>
<dbReference type="PANTHER" id="PTHR13559:SF1">
    <property type="entry name" value="PROTEIN FUZZY HOMOLOG"/>
    <property type="match status" value="1"/>
</dbReference>
<dbReference type="Ensembl" id="ENSTGUT00000028638.1">
    <property type="protein sequence ID" value="ENSTGUP00000024970.1"/>
    <property type="gene ID" value="ENSTGUG00000029373.1"/>
</dbReference>
<reference evidence="2" key="2">
    <citation type="submission" date="2025-09" db="UniProtKB">
        <authorList>
            <consortium name="Ensembl"/>
        </authorList>
    </citation>
    <scope>IDENTIFICATION</scope>
</reference>
<keyword evidence="3" id="KW-1185">Reference proteome</keyword>
<protein>
    <recommendedName>
        <fullName evidence="1">FUZ/MON1/HPS1 first Longin domain-containing protein</fullName>
    </recommendedName>
</protein>
<organism evidence="2 3">
    <name type="scientific">Taeniopygia guttata</name>
    <name type="common">Zebra finch</name>
    <name type="synonym">Poephila guttata</name>
    <dbReference type="NCBI Taxonomy" id="59729"/>
    <lineage>
        <taxon>Eukaryota</taxon>
        <taxon>Metazoa</taxon>
        <taxon>Chordata</taxon>
        <taxon>Craniata</taxon>
        <taxon>Vertebrata</taxon>
        <taxon>Euteleostomi</taxon>
        <taxon>Archelosauria</taxon>
        <taxon>Archosauria</taxon>
        <taxon>Dinosauria</taxon>
        <taxon>Saurischia</taxon>
        <taxon>Theropoda</taxon>
        <taxon>Coelurosauria</taxon>
        <taxon>Aves</taxon>
        <taxon>Neognathae</taxon>
        <taxon>Neoaves</taxon>
        <taxon>Telluraves</taxon>
        <taxon>Australaves</taxon>
        <taxon>Passeriformes</taxon>
        <taxon>Passeroidea</taxon>
        <taxon>Estrildidae</taxon>
        <taxon>Estrildinae</taxon>
        <taxon>Taeniopygia</taxon>
    </lineage>
</organism>
<dbReference type="GeneTree" id="ENSGT00390000010727"/>
<accession>A0A674GRD1</accession>
<dbReference type="InterPro" id="IPR043972">
    <property type="entry name" value="FUZ/MON1/HPS1_longin_1"/>
</dbReference>
<dbReference type="Pfam" id="PF19036">
    <property type="entry name" value="Fuz_longin_1"/>
    <property type="match status" value="1"/>
</dbReference>
<dbReference type="Proteomes" id="UP000007754">
    <property type="component" value="Unplaced"/>
</dbReference>
<dbReference type="AlphaFoldDB" id="A0A674GRD1"/>
<dbReference type="InterPro" id="IPR026069">
    <property type="entry name" value="Fuzzy"/>
</dbReference>
<dbReference type="OMA" id="PTHTGCC"/>
<evidence type="ECO:0000313" key="3">
    <source>
        <dbReference type="Proteomes" id="UP000007754"/>
    </source>
</evidence>
<name>A0A674GRD1_TAEGU</name>